<evidence type="ECO:0000256" key="1">
    <source>
        <dbReference type="SAM" id="MobiDB-lite"/>
    </source>
</evidence>
<sequence>MTKKTIEVTAAPISRTSAGLRDAIFDEIDAIRNGNSNPTRANAVAKLATGIVETVRMELEVQRHLRQAAPGNTEHAGQSVLGSPLTLGA</sequence>
<dbReference type="EMBL" id="NNRN01000055">
    <property type="protein sequence ID" value="OYR26239.1"/>
    <property type="molecule type" value="Genomic_DNA"/>
</dbReference>
<name>A0A256GGK8_9HYPH</name>
<keyword evidence="5" id="KW-1185">Reference proteome</keyword>
<dbReference type="Proteomes" id="UP000435957">
    <property type="component" value="Unassembled WGS sequence"/>
</dbReference>
<dbReference type="EMBL" id="WBWF01000027">
    <property type="protein sequence ID" value="KAB2701352.1"/>
    <property type="molecule type" value="Genomic_DNA"/>
</dbReference>
<reference evidence="2 5" key="2">
    <citation type="submission" date="2019-09" db="EMBL/GenBank/DDBJ databases">
        <title>Taxonomic organization of the family Brucellaceae based on a phylogenomic approach.</title>
        <authorList>
            <person name="Leclercq S."/>
            <person name="Cloeckaert A."/>
            <person name="Zygmunt M.S."/>
        </authorList>
    </citation>
    <scope>NUCLEOTIDE SEQUENCE [LARGE SCALE GENOMIC DNA]</scope>
    <source>
        <strain evidence="2 5">LUP23</strain>
    </source>
</reference>
<proteinExistence type="predicted"/>
<dbReference type="AlphaFoldDB" id="A0A256GGK8"/>
<organism evidence="3 4">
    <name type="scientific">Brucella lupini</name>
    <dbReference type="NCBI Taxonomy" id="255457"/>
    <lineage>
        <taxon>Bacteria</taxon>
        <taxon>Pseudomonadati</taxon>
        <taxon>Pseudomonadota</taxon>
        <taxon>Alphaproteobacteria</taxon>
        <taxon>Hyphomicrobiales</taxon>
        <taxon>Brucellaceae</taxon>
        <taxon>Brucella/Ochrobactrum group</taxon>
        <taxon>Brucella</taxon>
    </lineage>
</organism>
<evidence type="ECO:0000313" key="5">
    <source>
        <dbReference type="Proteomes" id="UP000435957"/>
    </source>
</evidence>
<evidence type="ECO:0000313" key="2">
    <source>
        <dbReference type="EMBL" id="KAB2701352.1"/>
    </source>
</evidence>
<accession>A0A256GGK8</accession>
<reference evidence="3 4" key="1">
    <citation type="submission" date="2017-07" db="EMBL/GenBank/DDBJ databases">
        <title>Draft genome of Ochrobactrum lupini type strain LUP21.</title>
        <authorList>
            <person name="Krzyzanowska D.M."/>
            <person name="Jafra S."/>
        </authorList>
    </citation>
    <scope>NUCLEOTIDE SEQUENCE [LARGE SCALE GENOMIC DNA]</scope>
    <source>
        <strain evidence="3 4">LUP21</strain>
    </source>
</reference>
<protein>
    <submittedName>
        <fullName evidence="3">Uncharacterized protein</fullName>
    </submittedName>
</protein>
<dbReference type="Proteomes" id="UP000216363">
    <property type="component" value="Unassembled WGS sequence"/>
</dbReference>
<feature type="region of interest" description="Disordered" evidence="1">
    <location>
        <begin position="66"/>
        <end position="89"/>
    </location>
</feature>
<comment type="caution">
    <text evidence="3">The sequence shown here is derived from an EMBL/GenBank/DDBJ whole genome shotgun (WGS) entry which is preliminary data.</text>
</comment>
<evidence type="ECO:0000313" key="4">
    <source>
        <dbReference type="Proteomes" id="UP000216363"/>
    </source>
</evidence>
<gene>
    <name evidence="3" type="ORF">CES86_3707</name>
    <name evidence="2" type="ORF">F9L03_24220</name>
</gene>
<dbReference type="RefSeq" id="WP_094515135.1">
    <property type="nucleotide sequence ID" value="NZ_JBHEEP010000030.1"/>
</dbReference>
<evidence type="ECO:0000313" key="3">
    <source>
        <dbReference type="EMBL" id="OYR26239.1"/>
    </source>
</evidence>